<dbReference type="Proteomes" id="UP000000591">
    <property type="component" value="Chromosome IV"/>
</dbReference>
<evidence type="ECO:0000313" key="1">
    <source>
        <dbReference type="EMBL" id="AAS51585.1"/>
    </source>
</evidence>
<dbReference type="OMA" id="IEDTEWF"/>
<gene>
    <name evidence="1" type="ORF">AGOS_ADL335W</name>
</gene>
<sequence>MENFIENEELLGVDSRGPGQGRARDPELVAGSIKWAFYYSKARVDEHQLATKLKEMLKTSTDVEVSVRKDVAEIKGTPHNTMKRTWYLFVYGGDVLALSDASVINGDTSSAWDELGLYPFKVPFSSELMASAADALVPHCRPAVQVSFCASVQTKYLDRFDVEADARALLTQDAQCPVSRALLGALADQVGVTSALGISSVRLASDVYICSGYTRFLGTCSRRGTAAIAPAVRSAVCRGASAA</sequence>
<dbReference type="GeneID" id="4619896"/>
<name>Q75BA1_EREGS</name>
<reference evidence="1 2" key="1">
    <citation type="journal article" date="2004" name="Science">
        <title>The Ashbya gossypii genome as a tool for mapping the ancient Saccharomyces cerevisiae genome.</title>
        <authorList>
            <person name="Dietrich F.S."/>
            <person name="Voegeli S."/>
            <person name="Brachat S."/>
            <person name="Lerch A."/>
            <person name="Gates K."/>
            <person name="Steiner S."/>
            <person name="Mohr C."/>
            <person name="Pohlmann R."/>
            <person name="Luedi P."/>
            <person name="Choi S."/>
            <person name="Wing R.A."/>
            <person name="Flavier A."/>
            <person name="Gaffney T.D."/>
            <person name="Philippsen P."/>
        </authorList>
    </citation>
    <scope>NUCLEOTIDE SEQUENCE [LARGE SCALE GENOMIC DNA]</scope>
    <source>
        <strain evidence="2">ATCC 10895 / CBS 109.51 / FGSC 9923 / NRRL Y-1056</strain>
    </source>
</reference>
<dbReference type="InParanoid" id="Q75BA1"/>
<dbReference type="OrthoDB" id="4062466at2759"/>
<dbReference type="EMBL" id="AE016817">
    <property type="protein sequence ID" value="AAS51585.1"/>
    <property type="molecule type" value="Genomic_DNA"/>
</dbReference>
<dbReference type="KEGG" id="ago:AGOS_ADL335W"/>
<keyword evidence="2" id="KW-1185">Reference proteome</keyword>
<protein>
    <submittedName>
        <fullName evidence="1">ADL335Wp</fullName>
    </submittedName>
</protein>
<reference evidence="2" key="2">
    <citation type="journal article" date="2013" name="G3 (Bethesda)">
        <title>Genomes of Ashbya fungi isolated from insects reveal four mating-type loci, numerous translocations, lack of transposons, and distinct gene duplications.</title>
        <authorList>
            <person name="Dietrich F.S."/>
            <person name="Voegeli S."/>
            <person name="Kuo S."/>
            <person name="Philippsen P."/>
        </authorList>
    </citation>
    <scope>GENOME REANNOTATION</scope>
    <source>
        <strain evidence="2">ATCC 10895 / CBS 109.51 / FGSC 9923 / NRRL Y-1056</strain>
    </source>
</reference>
<accession>Q75BA1</accession>
<organism evidence="1 2">
    <name type="scientific">Eremothecium gossypii (strain ATCC 10895 / CBS 109.51 / FGSC 9923 / NRRL Y-1056)</name>
    <name type="common">Yeast</name>
    <name type="synonym">Ashbya gossypii</name>
    <dbReference type="NCBI Taxonomy" id="284811"/>
    <lineage>
        <taxon>Eukaryota</taxon>
        <taxon>Fungi</taxon>
        <taxon>Dikarya</taxon>
        <taxon>Ascomycota</taxon>
        <taxon>Saccharomycotina</taxon>
        <taxon>Saccharomycetes</taxon>
        <taxon>Saccharomycetales</taxon>
        <taxon>Saccharomycetaceae</taxon>
        <taxon>Eremothecium</taxon>
    </lineage>
</organism>
<dbReference type="AlphaFoldDB" id="Q75BA1"/>
<proteinExistence type="predicted"/>
<dbReference type="HOGENOM" id="CLU_1142370_0_0_1"/>
<evidence type="ECO:0000313" key="2">
    <source>
        <dbReference type="Proteomes" id="UP000000591"/>
    </source>
</evidence>
<dbReference type="RefSeq" id="NP_983761.1">
    <property type="nucleotide sequence ID" value="NM_209114.1"/>
</dbReference>